<keyword evidence="3" id="KW-0862">Zinc</keyword>
<dbReference type="EMBL" id="JAGHQL010000083">
    <property type="protein sequence ID" value="KAH0541258.1"/>
    <property type="molecule type" value="Genomic_DNA"/>
</dbReference>
<evidence type="ECO:0000256" key="2">
    <source>
        <dbReference type="ARBA" id="ARBA00022723"/>
    </source>
</evidence>
<comment type="caution">
    <text evidence="6">The sequence shown here is derived from an EMBL/GenBank/DDBJ whole genome shotgun (WGS) entry which is preliminary data.</text>
</comment>
<dbReference type="PANTHER" id="PTHR33337:SF30">
    <property type="entry name" value="DUF636 DOMAIN PROTEIN (AFU_ORTHOLOGUE AFUA_1G03180)"/>
    <property type="match status" value="1"/>
</dbReference>
<dbReference type="OrthoDB" id="406544at2759"/>
<dbReference type="AlphaFoldDB" id="A0A9P8I0T7"/>
<reference evidence="6" key="1">
    <citation type="submission" date="2021-03" db="EMBL/GenBank/DDBJ databases">
        <title>Comparative genomics and phylogenomic investigation of the class Geoglossomycetes provide insights into ecological specialization and systematics.</title>
        <authorList>
            <person name="Melie T."/>
            <person name="Pirro S."/>
            <person name="Miller A.N."/>
            <person name="Quandt A."/>
        </authorList>
    </citation>
    <scope>NUCLEOTIDE SEQUENCE</scope>
    <source>
        <strain evidence="6">GBOQ0MN5Z8</strain>
    </source>
</reference>
<dbReference type="GO" id="GO:0046872">
    <property type="term" value="F:metal ion binding"/>
    <property type="evidence" value="ECO:0007669"/>
    <property type="project" value="UniProtKB-KW"/>
</dbReference>
<dbReference type="SUPFAM" id="SSF51316">
    <property type="entry name" value="Mss4-like"/>
    <property type="match status" value="1"/>
</dbReference>
<dbReference type="PROSITE" id="PS51891">
    <property type="entry name" value="CENP_V_GFA"/>
    <property type="match status" value="1"/>
</dbReference>
<proteinExistence type="inferred from homology"/>
<dbReference type="Gene3D" id="3.90.1590.10">
    <property type="entry name" value="glutathione-dependent formaldehyde- activating enzyme (gfa)"/>
    <property type="match status" value="1"/>
</dbReference>
<dbReference type="PANTHER" id="PTHR33337">
    <property type="entry name" value="GFA DOMAIN-CONTAINING PROTEIN"/>
    <property type="match status" value="1"/>
</dbReference>
<evidence type="ECO:0000259" key="5">
    <source>
        <dbReference type="PROSITE" id="PS51891"/>
    </source>
</evidence>
<sequence length="138" mass="14895">MPTGSCFCEKVKYEYSGDPAMKATCHCLACRKISGSSNTLNLLVPKDRFQVTSGTPKEFSKTHESGMELTIFFCDNCGSVISKEGDADAFRGVVIVQAGTLDDVEGLDMGKPGAELYVKHRASWLPEVAGAGQMQEFS</sequence>
<evidence type="ECO:0000256" key="3">
    <source>
        <dbReference type="ARBA" id="ARBA00022833"/>
    </source>
</evidence>
<evidence type="ECO:0000256" key="1">
    <source>
        <dbReference type="ARBA" id="ARBA00005495"/>
    </source>
</evidence>
<protein>
    <recommendedName>
        <fullName evidence="5">CENP-V/GFA domain-containing protein</fullName>
    </recommendedName>
</protein>
<keyword evidence="2" id="KW-0479">Metal-binding</keyword>
<gene>
    <name evidence="6" type="ORF">FGG08_004263</name>
</gene>
<evidence type="ECO:0000256" key="4">
    <source>
        <dbReference type="ARBA" id="ARBA00023239"/>
    </source>
</evidence>
<evidence type="ECO:0000313" key="7">
    <source>
        <dbReference type="Proteomes" id="UP000698800"/>
    </source>
</evidence>
<accession>A0A9P8I0T7</accession>
<organism evidence="6 7">
    <name type="scientific">Glutinoglossum americanum</name>
    <dbReference type="NCBI Taxonomy" id="1670608"/>
    <lineage>
        <taxon>Eukaryota</taxon>
        <taxon>Fungi</taxon>
        <taxon>Dikarya</taxon>
        <taxon>Ascomycota</taxon>
        <taxon>Pezizomycotina</taxon>
        <taxon>Geoglossomycetes</taxon>
        <taxon>Geoglossales</taxon>
        <taxon>Geoglossaceae</taxon>
        <taxon>Glutinoglossum</taxon>
    </lineage>
</organism>
<dbReference type="Proteomes" id="UP000698800">
    <property type="component" value="Unassembled WGS sequence"/>
</dbReference>
<dbReference type="InterPro" id="IPR011057">
    <property type="entry name" value="Mss4-like_sf"/>
</dbReference>
<dbReference type="InterPro" id="IPR006913">
    <property type="entry name" value="CENP-V/GFA"/>
</dbReference>
<keyword evidence="7" id="KW-1185">Reference proteome</keyword>
<keyword evidence="4" id="KW-0456">Lyase</keyword>
<evidence type="ECO:0000313" key="6">
    <source>
        <dbReference type="EMBL" id="KAH0541258.1"/>
    </source>
</evidence>
<name>A0A9P8I0T7_9PEZI</name>
<dbReference type="Pfam" id="PF04828">
    <property type="entry name" value="GFA"/>
    <property type="match status" value="1"/>
</dbReference>
<feature type="domain" description="CENP-V/GFA" evidence="5">
    <location>
        <begin position="2"/>
        <end position="118"/>
    </location>
</feature>
<dbReference type="GO" id="GO:0016846">
    <property type="term" value="F:carbon-sulfur lyase activity"/>
    <property type="evidence" value="ECO:0007669"/>
    <property type="project" value="InterPro"/>
</dbReference>
<comment type="similarity">
    <text evidence="1">Belongs to the Gfa family.</text>
</comment>